<proteinExistence type="predicted"/>
<organism evidence="1 3">
    <name type="scientific">Micromonospora pallida</name>
    <dbReference type="NCBI Taxonomy" id="145854"/>
    <lineage>
        <taxon>Bacteria</taxon>
        <taxon>Bacillati</taxon>
        <taxon>Actinomycetota</taxon>
        <taxon>Actinomycetes</taxon>
        <taxon>Micromonosporales</taxon>
        <taxon>Micromonosporaceae</taxon>
        <taxon>Micromonospora</taxon>
    </lineage>
</organism>
<name>A0A1C6TKA6_9ACTN</name>
<evidence type="ECO:0000313" key="3">
    <source>
        <dbReference type="Proteomes" id="UP000198959"/>
    </source>
</evidence>
<dbReference type="EMBL" id="FMHW01000004">
    <property type="protein sequence ID" value="SCL43377.1"/>
    <property type="molecule type" value="Genomic_DNA"/>
</dbReference>
<gene>
    <name evidence="1" type="ORF">GA0074692_6696</name>
    <name evidence="2" type="ORF">GA0074692_6851</name>
</gene>
<dbReference type="AlphaFoldDB" id="A0A1C6TKA6"/>
<sequence length="82" mass="9120">MTDPAPPQRYRLHIFDGAYEVLHKRIFIVTLDLTLPGYEGILDRHLQALTRAALAAHEPMSAPRLEVRDAVTGALVLDWSGA</sequence>
<reference evidence="1" key="1">
    <citation type="submission" date="2016-06" db="EMBL/GenBank/DDBJ databases">
        <authorList>
            <person name="Kjaerup R.B."/>
            <person name="Dalgaard T.S."/>
            <person name="Juul-Madsen H.R."/>
        </authorList>
    </citation>
    <scope>NUCLEOTIDE SEQUENCE [LARGE SCALE GENOMIC DNA]</scope>
    <source>
        <strain evidence="1">DSM 43817</strain>
    </source>
</reference>
<dbReference type="Proteomes" id="UP000198959">
    <property type="component" value="Unassembled WGS sequence"/>
</dbReference>
<dbReference type="STRING" id="145854.GA0074692_6696"/>
<evidence type="ECO:0000313" key="2">
    <source>
        <dbReference type="EMBL" id="SCL43377.1"/>
    </source>
</evidence>
<reference evidence="3" key="2">
    <citation type="submission" date="2016-06" db="EMBL/GenBank/DDBJ databases">
        <authorList>
            <person name="Varghese N."/>
            <person name="Submissions Spin"/>
        </authorList>
    </citation>
    <scope>NUCLEOTIDE SEQUENCE [LARGE SCALE GENOMIC DNA]</scope>
    <source>
        <strain evidence="3">DSM 43817</strain>
    </source>
</reference>
<dbReference type="OrthoDB" id="3396707at2"/>
<dbReference type="EMBL" id="FMHW01000002">
    <property type="protein sequence ID" value="SCL42179.1"/>
    <property type="molecule type" value="Genomic_DNA"/>
</dbReference>
<accession>A0A1C6TKA6</accession>
<protein>
    <submittedName>
        <fullName evidence="1">Uncharacterized protein</fullName>
    </submittedName>
</protein>
<evidence type="ECO:0000313" key="1">
    <source>
        <dbReference type="EMBL" id="SCL42179.1"/>
    </source>
</evidence>
<dbReference type="RefSeq" id="WP_091652175.1">
    <property type="nucleotide sequence ID" value="NZ_FMHW01000002.1"/>
</dbReference>
<keyword evidence="3" id="KW-1185">Reference proteome</keyword>